<gene>
    <name evidence="1" type="ORF">VB738_14305</name>
</gene>
<evidence type="ECO:0000313" key="1">
    <source>
        <dbReference type="EMBL" id="MEA5392432.1"/>
    </source>
</evidence>
<keyword evidence="2" id="KW-1185">Reference proteome</keyword>
<dbReference type="RefSeq" id="WP_323306383.1">
    <property type="nucleotide sequence ID" value="NZ_JAYGHX010000011.1"/>
</dbReference>
<dbReference type="Gene3D" id="3.40.190.10">
    <property type="entry name" value="Periplasmic binding protein-like II"/>
    <property type="match status" value="2"/>
</dbReference>
<dbReference type="SUPFAM" id="SSF53850">
    <property type="entry name" value="Periplasmic binding protein-like II"/>
    <property type="match status" value="1"/>
</dbReference>
<accession>A0ABU5RXE3</accession>
<protein>
    <submittedName>
        <fullName evidence="1">Extracellular solute-binding protein</fullName>
    </submittedName>
</protein>
<comment type="caution">
    <text evidence="1">The sequence shown here is derived from an EMBL/GenBank/DDBJ whole genome shotgun (WGS) entry which is preliminary data.</text>
</comment>
<organism evidence="1 2">
    <name type="scientific">Cyanobium gracile UHCC 0139</name>
    <dbReference type="NCBI Taxonomy" id="3110308"/>
    <lineage>
        <taxon>Bacteria</taxon>
        <taxon>Bacillati</taxon>
        <taxon>Cyanobacteriota</taxon>
        <taxon>Cyanophyceae</taxon>
        <taxon>Synechococcales</taxon>
        <taxon>Prochlorococcaceae</taxon>
        <taxon>Cyanobium</taxon>
    </lineage>
</organism>
<evidence type="ECO:0000313" key="2">
    <source>
        <dbReference type="Proteomes" id="UP001304461"/>
    </source>
</evidence>
<reference evidence="1 2" key="1">
    <citation type="submission" date="2023-12" db="EMBL/GenBank/DDBJ databases">
        <title>Baltic Sea Cyanobacteria.</title>
        <authorList>
            <person name="Delbaje E."/>
            <person name="Fewer D.P."/>
            <person name="Shishido T.K."/>
        </authorList>
    </citation>
    <scope>NUCLEOTIDE SEQUENCE [LARGE SCALE GENOMIC DNA]</scope>
    <source>
        <strain evidence="1 2">UHCC 0139</strain>
    </source>
</reference>
<name>A0ABU5RXE3_9CYAN</name>
<dbReference type="Proteomes" id="UP001304461">
    <property type="component" value="Unassembled WGS sequence"/>
</dbReference>
<sequence>MNPARQALNGALRVLLLTLPLSLLSGCGLAPEELRGTAYLAISVEGDQPLTKAILQEKVLQAQAIVAAFRQLHPHVAIETNLFRESDFVEEVHRRRAAGLGPDLMLVAGSTAHALVEADLARSFQLPQATRRQVDPDSLSRLEIPPRGLAGLPILRRPQLACYNRTRLASSPANTDDLLTQARGGLRVGLAVESRTLFWSTGPLGADRAIIAAAAGRPLAAREREGLRRWLAWLSAANFNQKVFIEPDQEALVQGLLERRLDWIPCNSGNLSRLRDTLGTSLGVSDLPAGPYGPPTPITRLRVLAFGTDSTTRQRRVAEALAVFALNPWIQSTLTTDNEDMLPTNRFVPPSALHTPGLKAMQRSVRQADASDAISRLLPAGDPRDRALSRLVTAVAFGEIPATEASGAVVRALAPHP</sequence>
<proteinExistence type="predicted"/>
<dbReference type="PROSITE" id="PS51257">
    <property type="entry name" value="PROKAR_LIPOPROTEIN"/>
    <property type="match status" value="1"/>
</dbReference>
<dbReference type="EMBL" id="JAYGHX010000011">
    <property type="protein sequence ID" value="MEA5392432.1"/>
    <property type="molecule type" value="Genomic_DNA"/>
</dbReference>
<dbReference type="Pfam" id="PF13416">
    <property type="entry name" value="SBP_bac_8"/>
    <property type="match status" value="1"/>
</dbReference>
<dbReference type="InterPro" id="IPR006059">
    <property type="entry name" value="SBP"/>
</dbReference>